<proteinExistence type="predicted"/>
<gene>
    <name evidence="2" type="ORF">G7B40_001360</name>
</gene>
<reference evidence="3" key="1">
    <citation type="journal article" date="2021" name="Science">
        <title>Hunting the eagle killer: A cyanobacterial neurotoxin causes vacuolar myelinopathy.</title>
        <authorList>
            <person name="Breinlinger S."/>
            <person name="Phillips T.J."/>
            <person name="Haram B.N."/>
            <person name="Mares J."/>
            <person name="Martinez Yerena J.A."/>
            <person name="Hrouzek P."/>
            <person name="Sobotka R."/>
            <person name="Henderson W.M."/>
            <person name="Schmieder P."/>
            <person name="Williams S.M."/>
            <person name="Lauderdale J.D."/>
            <person name="Wilde H.D."/>
            <person name="Gerrin W."/>
            <person name="Kust A."/>
            <person name="Washington J.W."/>
            <person name="Wagner C."/>
            <person name="Geier B."/>
            <person name="Liebeke M."/>
            <person name="Enke H."/>
            <person name="Niedermeyer T.H.J."/>
            <person name="Wilde S.B."/>
        </authorList>
    </citation>
    <scope>NUCLEOTIDE SEQUENCE [LARGE SCALE GENOMIC DNA]</scope>
    <source>
        <strain evidence="3">Thurmond2011</strain>
    </source>
</reference>
<dbReference type="AlphaFoldDB" id="A0AAP5I532"/>
<evidence type="ECO:0000256" key="1">
    <source>
        <dbReference type="SAM" id="MobiDB-lite"/>
    </source>
</evidence>
<keyword evidence="3" id="KW-1185">Reference proteome</keyword>
<dbReference type="RefSeq" id="WP_310833460.1">
    <property type="nucleotide sequence ID" value="NZ_JAALHA020000001.1"/>
</dbReference>
<organism evidence="2 3">
    <name type="scientific">Aetokthonos hydrillicola Thurmond2011</name>
    <dbReference type="NCBI Taxonomy" id="2712845"/>
    <lineage>
        <taxon>Bacteria</taxon>
        <taxon>Bacillati</taxon>
        <taxon>Cyanobacteriota</taxon>
        <taxon>Cyanophyceae</taxon>
        <taxon>Nostocales</taxon>
        <taxon>Hapalosiphonaceae</taxon>
        <taxon>Aetokthonos</taxon>
    </lineage>
</organism>
<dbReference type="Proteomes" id="UP000667802">
    <property type="component" value="Unassembled WGS sequence"/>
</dbReference>
<sequence>MSNLPAQYQALPGYNTVYSDSELRQAIALIDLLKITTISTTTGGSSGIIDTGSGSTTSTTTRTVAATDSPEVVAIGQVRDRLPSTLGPKSSTNSTSVVLASDQTTIPVTGSVSVSNLPSTQTVSGSVTVSNLPNNQAVTVSNFPLTQPVSLTTLPALSAGTNAIGSITNTSFSATQSGTWSVGVNNFPTSFNIGNFPSSQSVSGAISIVDPVTSTNRLSVDSQGRLTVANFPTNQTVSGNISIADSTTPTNRVGVNSSGQMSIVDTNTGTQSDSAATTDTGTFSLISLFKRLLGTYLSSINTKLPSLSSGRIPVETSPLLIAVTPTIGIINLTNANQEYSQALTNIKKLAFKVRSGGDIRYSYSSGVVASGTNYYTCVSTNEETEDLAANFTFSGTLYFASSTAGTVIEYKYWS</sequence>
<name>A0AAP5I532_9CYAN</name>
<comment type="caution">
    <text evidence="2">The sequence shown here is derived from an EMBL/GenBank/DDBJ whole genome shotgun (WGS) entry which is preliminary data.</text>
</comment>
<dbReference type="EMBL" id="JAALHA020000001">
    <property type="protein sequence ID" value="MDR9893233.1"/>
    <property type="molecule type" value="Genomic_DNA"/>
</dbReference>
<evidence type="ECO:0000313" key="3">
    <source>
        <dbReference type="Proteomes" id="UP000667802"/>
    </source>
</evidence>
<accession>A0AAP5I532</accession>
<protein>
    <submittedName>
        <fullName evidence="2">Uncharacterized protein</fullName>
    </submittedName>
</protein>
<feature type="region of interest" description="Disordered" evidence="1">
    <location>
        <begin position="44"/>
        <end position="64"/>
    </location>
</feature>
<feature type="compositionally biased region" description="Low complexity" evidence="1">
    <location>
        <begin position="44"/>
        <end position="61"/>
    </location>
</feature>
<evidence type="ECO:0000313" key="2">
    <source>
        <dbReference type="EMBL" id="MDR9893233.1"/>
    </source>
</evidence>